<dbReference type="InterPro" id="IPR001766">
    <property type="entry name" value="Fork_head_dom"/>
</dbReference>
<dbReference type="OrthoDB" id="691130at2759"/>
<keyword evidence="4 8" id="KW-0238">DNA-binding</keyword>
<evidence type="ECO:0000256" key="1">
    <source>
        <dbReference type="ARBA" id="ARBA00004123"/>
    </source>
</evidence>
<dbReference type="GO" id="GO:0000981">
    <property type="term" value="F:DNA-binding transcription factor activity, RNA polymerase II-specific"/>
    <property type="evidence" value="ECO:0007669"/>
    <property type="project" value="TreeGrafter"/>
</dbReference>
<dbReference type="InterPro" id="IPR036388">
    <property type="entry name" value="WH-like_DNA-bd_sf"/>
</dbReference>
<feature type="compositionally biased region" description="Low complexity" evidence="9">
    <location>
        <begin position="548"/>
        <end position="565"/>
    </location>
</feature>
<feature type="compositionally biased region" description="Polar residues" evidence="9">
    <location>
        <begin position="120"/>
        <end position="146"/>
    </location>
</feature>
<evidence type="ECO:0000256" key="3">
    <source>
        <dbReference type="ARBA" id="ARBA00023015"/>
    </source>
</evidence>
<comment type="similarity">
    <text evidence="7">Belongs to the FOXJ1 family.</text>
</comment>
<dbReference type="GO" id="GO:0001947">
    <property type="term" value="P:heart looping"/>
    <property type="evidence" value="ECO:0007669"/>
    <property type="project" value="UniProtKB-ARBA"/>
</dbReference>
<organism evidence="11 12">
    <name type="scientific">Dissostichus mawsoni</name>
    <name type="common">Antarctic cod</name>
    <dbReference type="NCBI Taxonomy" id="36200"/>
    <lineage>
        <taxon>Eukaryota</taxon>
        <taxon>Metazoa</taxon>
        <taxon>Chordata</taxon>
        <taxon>Craniata</taxon>
        <taxon>Vertebrata</taxon>
        <taxon>Euteleostomi</taxon>
        <taxon>Actinopterygii</taxon>
        <taxon>Neopterygii</taxon>
        <taxon>Teleostei</taxon>
        <taxon>Neoteleostei</taxon>
        <taxon>Acanthomorphata</taxon>
        <taxon>Eupercaria</taxon>
        <taxon>Perciformes</taxon>
        <taxon>Notothenioidei</taxon>
        <taxon>Nototheniidae</taxon>
        <taxon>Dissostichus</taxon>
    </lineage>
</organism>
<dbReference type="GO" id="GO:0005634">
    <property type="term" value="C:nucleus"/>
    <property type="evidence" value="ECO:0007669"/>
    <property type="project" value="UniProtKB-SubCell"/>
</dbReference>
<sequence>MHFSSAPQDDSKPPYSYAQLIVQAITLAPDKQLTLNGIYNHITKNYPYYRTADKGWQNSIRHNLSLNRYFIKVARSQEEPGKGSFWRIDPSSEGKLIEQAFRKRRPRGVPCFRTPHGPLSSRSAPVSPNHSGVLSAHSSGVQTPDSLSREGSPVPLEMETTSAPAPTTPTVVQPKLAVIQEARFAQNTPEIMDLALWCMISLFIVILNSYFSHGYNHDYAAGGTAREIHYSRETLLLLLRNTSPDLSQEFLTSVGSLPNCFKKDPSTYRTKRKRGCKGGTRHRLTRLGNKLPLPTALLINAQSLRAKTDELSANTRYLHEYRDACVLAITETRLDNIIESSTPVNNQPVLIAVQRQLPQSIKPVTYTMASPVSTSSSQPAMQTVHVLQQIPAGCISSAVLAQPATIIKGELQENGDHTGLKVKVETVPTITSIGGSSRIIQSSQSGGSLQTVTIVQQAPMGQHQLPIKAITQNGTHSVTTAIHGATSSGEKQRYDKQEENMEAVASPLHLLAAHASASASLPTKRQNGEQQASEQPDAKRIKSEDEAASTPADSDSSAANDPGHN</sequence>
<evidence type="ECO:0000256" key="2">
    <source>
        <dbReference type="ARBA" id="ARBA00022794"/>
    </source>
</evidence>
<keyword evidence="6 8" id="KW-0539">Nucleus</keyword>
<evidence type="ECO:0000256" key="9">
    <source>
        <dbReference type="SAM" id="MobiDB-lite"/>
    </source>
</evidence>
<proteinExistence type="inferred from homology"/>
<comment type="subcellular location">
    <subcellularLocation>
        <location evidence="1 8">Nucleus</location>
    </subcellularLocation>
</comment>
<dbReference type="SMART" id="SM00339">
    <property type="entry name" value="FH"/>
    <property type="match status" value="1"/>
</dbReference>
<keyword evidence="3" id="KW-0805">Transcription regulation</keyword>
<dbReference type="InterPro" id="IPR047397">
    <property type="entry name" value="FH_FOXK2"/>
</dbReference>
<keyword evidence="12" id="KW-1185">Reference proteome</keyword>
<evidence type="ECO:0000256" key="5">
    <source>
        <dbReference type="ARBA" id="ARBA00023163"/>
    </source>
</evidence>
<comment type="caution">
    <text evidence="11">The sequence shown here is derived from an EMBL/GenBank/DDBJ whole genome shotgun (WGS) entry which is preliminary data.</text>
</comment>
<dbReference type="GO" id="GO:0000978">
    <property type="term" value="F:RNA polymerase II cis-regulatory region sequence-specific DNA binding"/>
    <property type="evidence" value="ECO:0007669"/>
    <property type="project" value="TreeGrafter"/>
</dbReference>
<dbReference type="PROSITE" id="PS00658">
    <property type="entry name" value="FORK_HEAD_2"/>
    <property type="match status" value="1"/>
</dbReference>
<dbReference type="Proteomes" id="UP000518266">
    <property type="component" value="Unassembled WGS sequence"/>
</dbReference>
<dbReference type="Pfam" id="PF00250">
    <property type="entry name" value="Forkhead"/>
    <property type="match status" value="1"/>
</dbReference>
<dbReference type="PANTHER" id="PTHR45881">
    <property type="entry name" value="CHECKPOINT SUPPRESSOR 1-LIKE, ISOFORM A-RELATED"/>
    <property type="match status" value="1"/>
</dbReference>
<dbReference type="PANTHER" id="PTHR45881:SF3">
    <property type="entry name" value="FORKHEAD BOX PROTEIN K2"/>
    <property type="match status" value="1"/>
</dbReference>
<dbReference type="EMBL" id="JAAKFY010000014">
    <property type="protein sequence ID" value="KAF3845936.1"/>
    <property type="molecule type" value="Genomic_DNA"/>
</dbReference>
<dbReference type="InterPro" id="IPR030456">
    <property type="entry name" value="TF_fork_head_CS_2"/>
</dbReference>
<feature type="region of interest" description="Disordered" evidence="9">
    <location>
        <begin position="516"/>
        <end position="565"/>
    </location>
</feature>
<dbReference type="CDD" id="cd20055">
    <property type="entry name" value="FH_FOXK2"/>
    <property type="match status" value="1"/>
</dbReference>
<gene>
    <name evidence="11" type="ORF">F7725_003014</name>
</gene>
<feature type="compositionally biased region" description="Low complexity" evidence="9">
    <location>
        <begin position="160"/>
        <end position="169"/>
    </location>
</feature>
<evidence type="ECO:0000259" key="10">
    <source>
        <dbReference type="PROSITE" id="PS50039"/>
    </source>
</evidence>
<evidence type="ECO:0000256" key="8">
    <source>
        <dbReference type="PROSITE-ProRule" id="PRU00089"/>
    </source>
</evidence>
<keyword evidence="5" id="KW-0804">Transcription</keyword>
<protein>
    <recommendedName>
        <fullName evidence="10">Fork-head domain-containing protein</fullName>
    </recommendedName>
</protein>
<feature type="region of interest" description="Disordered" evidence="9">
    <location>
        <begin position="107"/>
        <end position="169"/>
    </location>
</feature>
<dbReference type="PROSITE" id="PS50039">
    <property type="entry name" value="FORK_HEAD_3"/>
    <property type="match status" value="1"/>
</dbReference>
<dbReference type="AlphaFoldDB" id="A0A7J5Y903"/>
<keyword evidence="2" id="KW-0970">Cilium biogenesis/degradation</keyword>
<dbReference type="InterPro" id="IPR036390">
    <property type="entry name" value="WH_DNA-bd_sf"/>
</dbReference>
<name>A0A7J5Y903_DISMA</name>
<dbReference type="Gene3D" id="1.10.10.10">
    <property type="entry name" value="Winged helix-like DNA-binding domain superfamily/Winged helix DNA-binding domain"/>
    <property type="match status" value="1"/>
</dbReference>
<feature type="compositionally biased region" description="Polar residues" evidence="9">
    <location>
        <begin position="523"/>
        <end position="534"/>
    </location>
</feature>
<dbReference type="GO" id="GO:0060271">
    <property type="term" value="P:cilium assembly"/>
    <property type="evidence" value="ECO:0007669"/>
    <property type="project" value="UniProtKB-ARBA"/>
</dbReference>
<evidence type="ECO:0000256" key="4">
    <source>
        <dbReference type="ARBA" id="ARBA00023125"/>
    </source>
</evidence>
<evidence type="ECO:0000313" key="12">
    <source>
        <dbReference type="Proteomes" id="UP000518266"/>
    </source>
</evidence>
<dbReference type="SUPFAM" id="SSF46785">
    <property type="entry name" value="Winged helix' DNA-binding domain"/>
    <property type="match status" value="1"/>
</dbReference>
<evidence type="ECO:0000313" key="11">
    <source>
        <dbReference type="EMBL" id="KAF3845936.1"/>
    </source>
</evidence>
<dbReference type="PROSITE" id="PS00657">
    <property type="entry name" value="FORK_HEAD_1"/>
    <property type="match status" value="1"/>
</dbReference>
<feature type="DNA-binding region" description="Fork-head" evidence="8">
    <location>
        <begin position="12"/>
        <end position="107"/>
    </location>
</feature>
<feature type="domain" description="Fork-head" evidence="10">
    <location>
        <begin position="12"/>
        <end position="107"/>
    </location>
</feature>
<evidence type="ECO:0000256" key="6">
    <source>
        <dbReference type="ARBA" id="ARBA00023242"/>
    </source>
</evidence>
<feature type="compositionally biased region" description="Basic and acidic residues" evidence="9">
    <location>
        <begin position="536"/>
        <end position="545"/>
    </location>
</feature>
<dbReference type="InterPro" id="IPR018122">
    <property type="entry name" value="TF_fork_head_CS_1"/>
</dbReference>
<dbReference type="GO" id="GO:0003146">
    <property type="term" value="P:heart jogging"/>
    <property type="evidence" value="ECO:0007669"/>
    <property type="project" value="UniProtKB-ARBA"/>
</dbReference>
<reference evidence="11 12" key="1">
    <citation type="submission" date="2020-03" db="EMBL/GenBank/DDBJ databases">
        <title>Dissostichus mawsoni Genome sequencing and assembly.</title>
        <authorList>
            <person name="Park H."/>
        </authorList>
    </citation>
    <scope>NUCLEOTIDE SEQUENCE [LARGE SCALE GENOMIC DNA]</scope>
    <source>
        <strain evidence="11">DM0001</strain>
        <tissue evidence="11">Muscle</tissue>
    </source>
</reference>
<dbReference type="PRINTS" id="PR00053">
    <property type="entry name" value="FORKHEAD"/>
</dbReference>
<dbReference type="FunFam" id="1.10.10.10:FF:000030">
    <property type="entry name" value="Forkhead box protein K2"/>
    <property type="match status" value="1"/>
</dbReference>
<accession>A0A7J5Y903</accession>
<evidence type="ECO:0000256" key="7">
    <source>
        <dbReference type="ARBA" id="ARBA00034770"/>
    </source>
</evidence>